<dbReference type="InterPro" id="IPR038665">
    <property type="entry name" value="Voltage-dep_anion_channel_sf"/>
</dbReference>
<dbReference type="Proteomes" id="UP000602395">
    <property type="component" value="Unassembled WGS sequence"/>
</dbReference>
<feature type="transmembrane region" description="Helical" evidence="8">
    <location>
        <begin position="346"/>
        <end position="367"/>
    </location>
</feature>
<feature type="transmembrane region" description="Helical" evidence="8">
    <location>
        <begin position="125"/>
        <end position="147"/>
    </location>
</feature>
<dbReference type="InterPro" id="IPR051629">
    <property type="entry name" value="Sulfite_efflux_TDT"/>
</dbReference>
<feature type="transmembrane region" description="Helical" evidence="8">
    <location>
        <begin position="237"/>
        <end position="263"/>
    </location>
</feature>
<feature type="transmembrane region" description="Helical" evidence="8">
    <location>
        <begin position="60"/>
        <end position="80"/>
    </location>
</feature>
<comment type="caution">
    <text evidence="9">The sequence shown here is derived from an EMBL/GenBank/DDBJ whole genome shotgun (WGS) entry which is preliminary data.</text>
</comment>
<dbReference type="InterPro" id="IPR004695">
    <property type="entry name" value="SLAC1/Mae1/Ssu1/TehA"/>
</dbReference>
<dbReference type="Pfam" id="PF03595">
    <property type="entry name" value="SLAC1"/>
    <property type="match status" value="1"/>
</dbReference>
<keyword evidence="10" id="KW-1185">Reference proteome</keyword>
<evidence type="ECO:0000256" key="4">
    <source>
        <dbReference type="ARBA" id="ARBA00022475"/>
    </source>
</evidence>
<keyword evidence="3" id="KW-0813">Transport</keyword>
<feature type="transmembrane region" description="Helical" evidence="8">
    <location>
        <begin position="312"/>
        <end position="334"/>
    </location>
</feature>
<keyword evidence="7 8" id="KW-0472">Membrane</keyword>
<feature type="transmembrane region" description="Helical" evidence="8">
    <location>
        <begin position="29"/>
        <end position="48"/>
    </location>
</feature>
<keyword evidence="4" id="KW-1003">Cell membrane</keyword>
<feature type="transmembrane region" description="Helical" evidence="8">
    <location>
        <begin position="167"/>
        <end position="188"/>
    </location>
</feature>
<proteinExistence type="inferred from homology"/>
<evidence type="ECO:0000256" key="6">
    <source>
        <dbReference type="ARBA" id="ARBA00022989"/>
    </source>
</evidence>
<organism evidence="9 10">
    <name type="scientific">Gordonia hankookensis</name>
    <dbReference type="NCBI Taxonomy" id="589403"/>
    <lineage>
        <taxon>Bacteria</taxon>
        <taxon>Bacillati</taxon>
        <taxon>Actinomycetota</taxon>
        <taxon>Actinomycetes</taxon>
        <taxon>Mycobacteriales</taxon>
        <taxon>Gordoniaceae</taxon>
        <taxon>Gordonia</taxon>
    </lineage>
</organism>
<protein>
    <submittedName>
        <fullName evidence="9">TDT family transporter</fullName>
    </submittedName>
</protein>
<evidence type="ECO:0000256" key="7">
    <source>
        <dbReference type="ARBA" id="ARBA00023136"/>
    </source>
</evidence>
<accession>A0ABR7WE97</accession>
<dbReference type="CDD" id="cd09320">
    <property type="entry name" value="TDT_like_2"/>
    <property type="match status" value="1"/>
</dbReference>
<name>A0ABR7WE97_9ACTN</name>
<dbReference type="RefSeq" id="WP_190267726.1">
    <property type="nucleotide sequence ID" value="NZ_BAABAD010000005.1"/>
</dbReference>
<reference evidence="9 10" key="1">
    <citation type="submission" date="2020-09" db="EMBL/GenBank/DDBJ databases">
        <title>Novel species in genus Gordonia.</title>
        <authorList>
            <person name="Zhang G."/>
        </authorList>
    </citation>
    <scope>NUCLEOTIDE SEQUENCE [LARGE SCALE GENOMIC DNA]</scope>
    <source>
        <strain evidence="9 10">ON-33</strain>
    </source>
</reference>
<keyword evidence="6 8" id="KW-1133">Transmembrane helix</keyword>
<sequence length="374" mass="38987">MTSTALVDRRFLGELERPGQVFEHLTPNWFAAVMGTGIVANAAVSLPLQSGLLTAYATMIWIMAAVLLIAISTGFVLHWARHPHAARHYAGDPVMSQFYGAVPMAVLTVGAGAVHLGAPLLGSTVAVGLGAVLWALGTVLGVATSVWVPFTMMTRTRQHEVRALPAWLMPVVPPMVSASTGAALVSHVPEGQARLAMLSSCYALFGLSLILGMMTMTMIYSRLVHGGVPVAQSAPTIWITLGMIGQSITAANLLGAQAGLVFAGSMASIALGLKIFGIIYGLAMGGFGAAMFALATAITVRTVRQGMPFALTWWSFTFPVGTCVTGMSALGIALGSAPIRGLADALYVVLVIAWGIVATRTAHAAYIGRVFRPA</sequence>
<evidence type="ECO:0000256" key="2">
    <source>
        <dbReference type="ARBA" id="ARBA00008566"/>
    </source>
</evidence>
<evidence type="ECO:0000256" key="3">
    <source>
        <dbReference type="ARBA" id="ARBA00022448"/>
    </source>
</evidence>
<evidence type="ECO:0000313" key="10">
    <source>
        <dbReference type="Proteomes" id="UP000602395"/>
    </source>
</evidence>
<keyword evidence="5 8" id="KW-0812">Transmembrane</keyword>
<evidence type="ECO:0000313" key="9">
    <source>
        <dbReference type="EMBL" id="MBD1321111.1"/>
    </source>
</evidence>
<feature type="transmembrane region" description="Helical" evidence="8">
    <location>
        <begin position="195"/>
        <end position="217"/>
    </location>
</feature>
<dbReference type="PANTHER" id="PTHR31686">
    <property type="match status" value="1"/>
</dbReference>
<gene>
    <name evidence="9" type="ORF">IDF66_16110</name>
</gene>
<evidence type="ECO:0000256" key="1">
    <source>
        <dbReference type="ARBA" id="ARBA00004651"/>
    </source>
</evidence>
<feature type="transmembrane region" description="Helical" evidence="8">
    <location>
        <begin position="275"/>
        <end position="300"/>
    </location>
</feature>
<comment type="subcellular location">
    <subcellularLocation>
        <location evidence="1">Cell membrane</location>
        <topology evidence="1">Multi-pass membrane protein</topology>
    </subcellularLocation>
</comment>
<feature type="transmembrane region" description="Helical" evidence="8">
    <location>
        <begin position="100"/>
        <end position="118"/>
    </location>
</feature>
<dbReference type="EMBL" id="JACWMS010000003">
    <property type="protein sequence ID" value="MBD1321111.1"/>
    <property type="molecule type" value="Genomic_DNA"/>
</dbReference>
<dbReference type="PANTHER" id="PTHR31686:SF1">
    <property type="entry name" value="SULFITE EFFLUX PUMP SSU1"/>
    <property type="match status" value="1"/>
</dbReference>
<comment type="similarity">
    <text evidence="2">Belongs to the tellurite-resistance/dicarboxylate transporter (TDT) family.</text>
</comment>
<evidence type="ECO:0000256" key="8">
    <source>
        <dbReference type="SAM" id="Phobius"/>
    </source>
</evidence>
<dbReference type="Gene3D" id="1.50.10.150">
    <property type="entry name" value="Voltage-dependent anion channel"/>
    <property type="match status" value="1"/>
</dbReference>
<evidence type="ECO:0000256" key="5">
    <source>
        <dbReference type="ARBA" id="ARBA00022692"/>
    </source>
</evidence>